<evidence type="ECO:0000256" key="5">
    <source>
        <dbReference type="ARBA" id="ARBA00023163"/>
    </source>
</evidence>
<dbReference type="EnsemblMetazoa" id="MESCA002142-RA">
    <property type="protein sequence ID" value="MESCA002142-PA"/>
    <property type="gene ID" value="MESCA002142"/>
</dbReference>
<organism evidence="8 9">
    <name type="scientific">Megaselia scalaris</name>
    <name type="common">Humpbacked fly</name>
    <name type="synonym">Phora scalaris</name>
    <dbReference type="NCBI Taxonomy" id="36166"/>
    <lineage>
        <taxon>Eukaryota</taxon>
        <taxon>Metazoa</taxon>
        <taxon>Ecdysozoa</taxon>
        <taxon>Arthropoda</taxon>
        <taxon>Hexapoda</taxon>
        <taxon>Insecta</taxon>
        <taxon>Pterygota</taxon>
        <taxon>Neoptera</taxon>
        <taxon>Endopterygota</taxon>
        <taxon>Diptera</taxon>
        <taxon>Brachycera</taxon>
        <taxon>Muscomorpha</taxon>
        <taxon>Platypezoidea</taxon>
        <taxon>Phoridae</taxon>
        <taxon>Megaseliini</taxon>
        <taxon>Megaselia</taxon>
    </lineage>
</organism>
<dbReference type="AlphaFoldDB" id="T1GFJ8"/>
<evidence type="ECO:0000256" key="7">
    <source>
        <dbReference type="ARBA" id="ARBA00031961"/>
    </source>
</evidence>
<keyword evidence="6" id="KW-0539">Nucleus</keyword>
<reference evidence="8" key="2">
    <citation type="submission" date="2015-06" db="UniProtKB">
        <authorList>
            <consortium name="EnsemblMetazoa"/>
        </authorList>
    </citation>
    <scope>IDENTIFICATION</scope>
</reference>
<keyword evidence="9" id="KW-1185">Reference proteome</keyword>
<dbReference type="Proteomes" id="UP000015102">
    <property type="component" value="Unassembled WGS sequence"/>
</dbReference>
<accession>T1GFJ8</accession>
<dbReference type="HOGENOM" id="CLU_2378723_0_0_1"/>
<evidence type="ECO:0000313" key="9">
    <source>
        <dbReference type="Proteomes" id="UP000015102"/>
    </source>
</evidence>
<dbReference type="PANTHER" id="PTHR12691">
    <property type="entry name" value="MEDIATOR OF RNA POLYMERASE II TRANSCRIPTION SUBUNIT 23"/>
    <property type="match status" value="1"/>
</dbReference>
<comment type="similarity">
    <text evidence="2">Belongs to the Mediator complex subunit 23 family.</text>
</comment>
<evidence type="ECO:0000256" key="2">
    <source>
        <dbReference type="ARBA" id="ARBA00010222"/>
    </source>
</evidence>
<dbReference type="OMA" id="XERLLEM"/>
<dbReference type="PANTHER" id="PTHR12691:SF10">
    <property type="entry name" value="MEDIATOR OF RNA POLYMERASE II TRANSCRIPTION SUBUNIT 23"/>
    <property type="match status" value="1"/>
</dbReference>
<evidence type="ECO:0000256" key="6">
    <source>
        <dbReference type="ARBA" id="ARBA00023242"/>
    </source>
</evidence>
<dbReference type="STRING" id="36166.T1GFJ8"/>
<sequence length="95" mass="10889">PTHALIETYSRLLVYTEIESLGIKGFLGQLLPTVYKHQAWGILHTLLEIGSYRIHHIPTHYRVQLLSNLHSLASVPPSNKMQLNLWSSNLLRFDS</sequence>
<dbReference type="GO" id="GO:0005667">
    <property type="term" value="C:transcription regulator complex"/>
    <property type="evidence" value="ECO:0007669"/>
    <property type="project" value="TreeGrafter"/>
</dbReference>
<dbReference type="GO" id="GO:0006357">
    <property type="term" value="P:regulation of transcription by RNA polymerase II"/>
    <property type="evidence" value="ECO:0007669"/>
    <property type="project" value="TreeGrafter"/>
</dbReference>
<dbReference type="EMBL" id="CAQQ02013781">
    <property type="status" value="NOT_ANNOTATED_CDS"/>
    <property type="molecule type" value="Genomic_DNA"/>
</dbReference>
<dbReference type="Pfam" id="PF11573">
    <property type="entry name" value="Med23"/>
    <property type="match status" value="1"/>
</dbReference>
<protein>
    <recommendedName>
        <fullName evidence="3">Mediator of RNA polymerase II transcription subunit 23</fullName>
    </recommendedName>
    <alternativeName>
        <fullName evidence="7">Mediator complex subunit 23</fullName>
    </alternativeName>
</protein>
<evidence type="ECO:0000256" key="1">
    <source>
        <dbReference type="ARBA" id="ARBA00004123"/>
    </source>
</evidence>
<dbReference type="GO" id="GO:0010628">
    <property type="term" value="P:positive regulation of gene expression"/>
    <property type="evidence" value="ECO:0007669"/>
    <property type="project" value="TreeGrafter"/>
</dbReference>
<reference evidence="9" key="1">
    <citation type="submission" date="2013-02" db="EMBL/GenBank/DDBJ databases">
        <authorList>
            <person name="Hughes D."/>
        </authorList>
    </citation>
    <scope>NUCLEOTIDE SEQUENCE</scope>
    <source>
        <strain>Durham</strain>
        <strain evidence="9">NC isolate 2 -- Noor lab</strain>
    </source>
</reference>
<evidence type="ECO:0000256" key="3">
    <source>
        <dbReference type="ARBA" id="ARBA00019696"/>
    </source>
</evidence>
<keyword evidence="4" id="KW-0805">Transcription regulation</keyword>
<name>T1GFJ8_MEGSC</name>
<dbReference type="InterPro" id="IPR021629">
    <property type="entry name" value="Mediator_Med23"/>
</dbReference>
<keyword evidence="5" id="KW-0804">Transcription</keyword>
<comment type="subcellular location">
    <subcellularLocation>
        <location evidence="1">Nucleus</location>
    </subcellularLocation>
</comment>
<dbReference type="GO" id="GO:0016592">
    <property type="term" value="C:mediator complex"/>
    <property type="evidence" value="ECO:0007669"/>
    <property type="project" value="TreeGrafter"/>
</dbReference>
<evidence type="ECO:0000256" key="4">
    <source>
        <dbReference type="ARBA" id="ARBA00023015"/>
    </source>
</evidence>
<evidence type="ECO:0000313" key="8">
    <source>
        <dbReference type="EnsemblMetazoa" id="MESCA002142-PA"/>
    </source>
</evidence>
<proteinExistence type="inferred from homology"/>